<dbReference type="InterPro" id="IPR022929">
    <property type="entry name" value="Put_MntP"/>
</dbReference>
<dbReference type="PANTHER" id="PTHR35529:SF1">
    <property type="entry name" value="MANGANESE EFFLUX PUMP MNTP-RELATED"/>
    <property type="match status" value="1"/>
</dbReference>
<comment type="caution">
    <text evidence="9">The sequence shown here is derived from an EMBL/GenBank/DDBJ whole genome shotgun (WGS) entry which is preliminary data.</text>
</comment>
<feature type="transmembrane region" description="Helical" evidence="8">
    <location>
        <begin position="139"/>
        <end position="157"/>
    </location>
</feature>
<dbReference type="Pfam" id="PF02659">
    <property type="entry name" value="Mntp"/>
    <property type="match status" value="1"/>
</dbReference>
<evidence type="ECO:0000256" key="5">
    <source>
        <dbReference type="ARBA" id="ARBA00023065"/>
    </source>
</evidence>
<keyword evidence="2 8" id="KW-1003">Cell membrane</keyword>
<dbReference type="GO" id="GO:0005886">
    <property type="term" value="C:plasma membrane"/>
    <property type="evidence" value="ECO:0007669"/>
    <property type="project" value="UniProtKB-SubCell"/>
</dbReference>
<evidence type="ECO:0000256" key="6">
    <source>
        <dbReference type="ARBA" id="ARBA00023136"/>
    </source>
</evidence>
<feature type="transmembrane region" description="Helical" evidence="8">
    <location>
        <begin position="37"/>
        <end position="59"/>
    </location>
</feature>
<dbReference type="HAMAP" id="MF_01521">
    <property type="entry name" value="MntP_pump"/>
    <property type="match status" value="1"/>
</dbReference>
<evidence type="ECO:0000256" key="1">
    <source>
        <dbReference type="ARBA" id="ARBA00022448"/>
    </source>
</evidence>
<comment type="subcellular location">
    <subcellularLocation>
        <location evidence="8">Cell membrane</location>
        <topology evidence="8">Multi-pass membrane protein</topology>
    </subcellularLocation>
</comment>
<organism evidence="9 10">
    <name type="scientific">Roseburia hominis</name>
    <dbReference type="NCBI Taxonomy" id="301301"/>
    <lineage>
        <taxon>Bacteria</taxon>
        <taxon>Bacillati</taxon>
        <taxon>Bacillota</taxon>
        <taxon>Clostridia</taxon>
        <taxon>Lachnospirales</taxon>
        <taxon>Lachnospiraceae</taxon>
        <taxon>Roseburia</taxon>
    </lineage>
</organism>
<evidence type="ECO:0000256" key="4">
    <source>
        <dbReference type="ARBA" id="ARBA00022989"/>
    </source>
</evidence>
<dbReference type="PANTHER" id="PTHR35529">
    <property type="entry name" value="MANGANESE EFFLUX PUMP MNTP-RELATED"/>
    <property type="match status" value="1"/>
</dbReference>
<dbReference type="Proteomes" id="UP000266172">
    <property type="component" value="Unassembled WGS sequence"/>
</dbReference>
<keyword evidence="7 8" id="KW-0464">Manganese</keyword>
<feature type="transmembrane region" description="Helical" evidence="8">
    <location>
        <begin position="71"/>
        <end position="90"/>
    </location>
</feature>
<gene>
    <name evidence="8" type="primary">mntP</name>
    <name evidence="9" type="ORF">DWX93_09900</name>
</gene>
<evidence type="ECO:0000256" key="7">
    <source>
        <dbReference type="ARBA" id="ARBA00023211"/>
    </source>
</evidence>
<accession>A0A174FEF2</accession>
<keyword evidence="5 8" id="KW-0406">Ion transport</keyword>
<keyword evidence="4 8" id="KW-1133">Transmembrane helix</keyword>
<keyword evidence="3 8" id="KW-0812">Transmembrane</keyword>
<sequence length="193" mass="20864">MAVFIELLLIGVGLSMDAFAVSICKGLAMRRVNKKQAFVIGLFFGGFQALMPFIGWALGTQFESYITSIDHWIAFVLLVFIGGKMIAEAVRPEDENVEIDKLDPPLDLKEMLVLAVATSIDALAVGITFAFLNYPIGEAVTIIGLTTFCISIGGVYVGNFFGNRYKKKAELAGGIILVLIGVKILLEHLGFVG</sequence>
<dbReference type="EMBL" id="QRVL01000007">
    <property type="protein sequence ID" value="RGS40421.1"/>
    <property type="molecule type" value="Genomic_DNA"/>
</dbReference>
<dbReference type="GO" id="GO:0005384">
    <property type="term" value="F:manganese ion transmembrane transporter activity"/>
    <property type="evidence" value="ECO:0007669"/>
    <property type="project" value="UniProtKB-UniRule"/>
</dbReference>
<dbReference type="AlphaFoldDB" id="A0A174FEF2"/>
<keyword evidence="6 8" id="KW-0472">Membrane</keyword>
<keyword evidence="1 8" id="KW-0813">Transport</keyword>
<feature type="transmembrane region" description="Helical" evidence="8">
    <location>
        <begin position="111"/>
        <end position="133"/>
    </location>
</feature>
<evidence type="ECO:0000256" key="8">
    <source>
        <dbReference type="HAMAP-Rule" id="MF_01521"/>
    </source>
</evidence>
<dbReference type="RefSeq" id="WP_055231492.1">
    <property type="nucleotide sequence ID" value="NZ_CATVZQ010000019.1"/>
</dbReference>
<feature type="transmembrane region" description="Helical" evidence="8">
    <location>
        <begin position="6"/>
        <end position="28"/>
    </location>
</feature>
<evidence type="ECO:0000313" key="10">
    <source>
        <dbReference type="Proteomes" id="UP000266172"/>
    </source>
</evidence>
<name>A0A174FEF2_9FIRM</name>
<protein>
    <recommendedName>
        <fullName evidence="8">Putative manganese efflux pump MntP</fullName>
    </recommendedName>
</protein>
<evidence type="ECO:0000256" key="2">
    <source>
        <dbReference type="ARBA" id="ARBA00022475"/>
    </source>
</evidence>
<comment type="function">
    <text evidence="8">Probably functions as a manganese efflux pump.</text>
</comment>
<evidence type="ECO:0000313" key="9">
    <source>
        <dbReference type="EMBL" id="RGS40421.1"/>
    </source>
</evidence>
<comment type="similarity">
    <text evidence="8">Belongs to the MntP (TC 9.B.29) family.</text>
</comment>
<proteinExistence type="inferred from homology"/>
<dbReference type="InterPro" id="IPR003810">
    <property type="entry name" value="Mntp/YtaF"/>
</dbReference>
<evidence type="ECO:0000256" key="3">
    <source>
        <dbReference type="ARBA" id="ARBA00022692"/>
    </source>
</evidence>
<feature type="transmembrane region" description="Helical" evidence="8">
    <location>
        <begin position="169"/>
        <end position="186"/>
    </location>
</feature>
<reference evidence="9 10" key="1">
    <citation type="submission" date="2018-08" db="EMBL/GenBank/DDBJ databases">
        <title>A genome reference for cultivated species of the human gut microbiota.</title>
        <authorList>
            <person name="Zou Y."/>
            <person name="Xue W."/>
            <person name="Luo G."/>
        </authorList>
    </citation>
    <scope>NUCLEOTIDE SEQUENCE [LARGE SCALE GENOMIC DNA]</scope>
    <source>
        <strain evidence="9 10">AF22-12AC</strain>
    </source>
</reference>